<evidence type="ECO:0000256" key="5">
    <source>
        <dbReference type="ARBA" id="ARBA00023040"/>
    </source>
</evidence>
<feature type="transmembrane region" description="Helical" evidence="12">
    <location>
        <begin position="134"/>
        <end position="153"/>
    </location>
</feature>
<keyword evidence="5 10" id="KW-0297">G-protein coupled receptor</keyword>
<evidence type="ECO:0000256" key="7">
    <source>
        <dbReference type="ARBA" id="ARBA00023157"/>
    </source>
</evidence>
<feature type="transmembrane region" description="Helical" evidence="12">
    <location>
        <begin position="20"/>
        <end position="42"/>
    </location>
</feature>
<evidence type="ECO:0000256" key="9">
    <source>
        <dbReference type="ARBA" id="ARBA00023224"/>
    </source>
</evidence>
<dbReference type="Proteomes" id="UP000036681">
    <property type="component" value="Unplaced"/>
</dbReference>
<comment type="similarity">
    <text evidence="10">Belongs to the G-protein coupled receptor 1 family.</text>
</comment>
<dbReference type="PRINTS" id="PR00237">
    <property type="entry name" value="GPCRRHODOPSN"/>
</dbReference>
<comment type="subcellular location">
    <subcellularLocation>
        <location evidence="1">Cell membrane</location>
        <topology evidence="1">Multi-pass membrane protein</topology>
    </subcellularLocation>
</comment>
<dbReference type="InterPro" id="IPR000276">
    <property type="entry name" value="GPCR_Rhodpsn"/>
</dbReference>
<evidence type="ECO:0000256" key="8">
    <source>
        <dbReference type="ARBA" id="ARBA00023170"/>
    </source>
</evidence>
<feature type="transmembrane region" description="Helical" evidence="12">
    <location>
        <begin position="94"/>
        <end position="113"/>
    </location>
</feature>
<keyword evidence="6 12" id="KW-0472">Membrane</keyword>
<dbReference type="GO" id="GO:0004930">
    <property type="term" value="F:G protein-coupled receptor activity"/>
    <property type="evidence" value="ECO:0007669"/>
    <property type="project" value="UniProtKB-KW"/>
</dbReference>
<evidence type="ECO:0000256" key="4">
    <source>
        <dbReference type="ARBA" id="ARBA00022989"/>
    </source>
</evidence>
<evidence type="ECO:0000256" key="2">
    <source>
        <dbReference type="ARBA" id="ARBA00022475"/>
    </source>
</evidence>
<feature type="compositionally biased region" description="Polar residues" evidence="11">
    <location>
        <begin position="244"/>
        <end position="275"/>
    </location>
</feature>
<evidence type="ECO:0000259" key="13">
    <source>
        <dbReference type="PROSITE" id="PS50262"/>
    </source>
</evidence>
<dbReference type="PROSITE" id="PS50262">
    <property type="entry name" value="G_PROTEIN_RECEP_F1_2"/>
    <property type="match status" value="1"/>
</dbReference>
<feature type="transmembrane region" description="Helical" evidence="12">
    <location>
        <begin position="747"/>
        <end position="773"/>
    </location>
</feature>
<accession>A0A9J2PGU4</accession>
<keyword evidence="2" id="KW-1003">Cell membrane</keyword>
<dbReference type="CDD" id="cd14967">
    <property type="entry name" value="7tmA_amine_R-like"/>
    <property type="match status" value="1"/>
</dbReference>
<evidence type="ECO:0000313" key="15">
    <source>
        <dbReference type="WBParaSite" id="ALUE_0000854401-mRNA-1"/>
    </source>
</evidence>
<dbReference type="PANTHER" id="PTHR24248">
    <property type="entry name" value="ADRENERGIC RECEPTOR-RELATED G-PROTEIN COUPLED RECEPTOR"/>
    <property type="match status" value="1"/>
</dbReference>
<dbReference type="InterPro" id="IPR017452">
    <property type="entry name" value="GPCR_Rhodpsn_7TM"/>
</dbReference>
<evidence type="ECO:0000256" key="6">
    <source>
        <dbReference type="ARBA" id="ARBA00023136"/>
    </source>
</evidence>
<dbReference type="WBParaSite" id="ALUE_0000854401-mRNA-1">
    <property type="protein sequence ID" value="ALUE_0000854401-mRNA-1"/>
    <property type="gene ID" value="ALUE_0000854401"/>
</dbReference>
<feature type="region of interest" description="Disordered" evidence="11">
    <location>
        <begin position="239"/>
        <end position="280"/>
    </location>
</feature>
<feature type="domain" description="G-protein coupled receptors family 1 profile" evidence="13">
    <location>
        <begin position="32"/>
        <end position="770"/>
    </location>
</feature>
<dbReference type="GO" id="GO:0045202">
    <property type="term" value="C:synapse"/>
    <property type="evidence" value="ECO:0007669"/>
    <property type="project" value="GOC"/>
</dbReference>
<keyword evidence="7" id="KW-1015">Disulfide bond</keyword>
<name>A0A9J2PGU4_ASCLU</name>
<sequence length="797" mass="89014">MFQSAPLQSSFSGEWRSGYLLLILLIGMIVFGNSLVVLAVVCDRKLRTMTTNKFIASLAVSDLLVGIVVMPLSLYTKVNNDRWDLGHQWCQFHLVTGVFSTTASIVHLVAISLDRYFAIMFPTEYQRHSVSTSAFPYVIMIWTMSFAVSSTLFMEKTIDASGVCWIENPQYLVLSSILSFFLPGAIVVYLYVKIFRKLRNHQLYMFGQASVFNRHRSRYGGANEKRRSLPRVIIEEVRSRRGSRLSQTGSNSESPTRRSSASGSHKSERSPSQPEIHTVAVVQQRWRSPTICAETFEHDRSMAAKKRVSIVPDPPSMDVSQNNYAMSMAIREEHLAYQHGGVTAADQPKESLLTLPATTMPTSRRQSVGAEISMPLRLPENVDRNVTRRCSIDRNRERRFSGEMERSMGKPLPQPILAAFNKAYEEVSKGNDSLRRSSLIRDLDEHVPHTLLRTQLSTVVDEANLENAETGTAESTVAETPITDSDVSSRRPLLLSVNRGKLKPLDCLRVNSFRNHVAERAVLPSLLLVPNAASVNTPPLSPNNAREGVPASLTVPKLWDCPSPTVASAPSSGNSSHSSYTSASGSDETYRRISMNSYGSSLTDGTDSTYEIDSRRSSAWSTLRTAVLARHLVGNIHFGGSPQSTVKPKCSTVTLASSSDGYASKKMSSISRGKLRKIATQVTRAIRRKRRESMAIRRESRATRVVAAILSYDLFSVAFLICWIPYFCVTVYRGICTGLELTFDKELHVHLFVVSSWLGYAHSCFNPVIYTCLNKNFRRTIRKMVCFWRGKSVEIVK</sequence>
<evidence type="ECO:0000256" key="3">
    <source>
        <dbReference type="ARBA" id="ARBA00022692"/>
    </source>
</evidence>
<dbReference type="GO" id="GO:0001591">
    <property type="term" value="F:dopamine neurotransmitter receptor activity, coupled via Gi/Go"/>
    <property type="evidence" value="ECO:0007669"/>
    <property type="project" value="TreeGrafter"/>
</dbReference>
<keyword evidence="3 10" id="KW-0812">Transmembrane</keyword>
<keyword evidence="14" id="KW-1185">Reference proteome</keyword>
<dbReference type="GO" id="GO:0005886">
    <property type="term" value="C:plasma membrane"/>
    <property type="evidence" value="ECO:0007669"/>
    <property type="project" value="UniProtKB-SubCell"/>
</dbReference>
<dbReference type="AlphaFoldDB" id="A0A9J2PGU4"/>
<dbReference type="PANTHER" id="PTHR24248:SF125">
    <property type="entry name" value="DOPAMINE D2-LIKE RECEPTOR"/>
    <property type="match status" value="1"/>
</dbReference>
<dbReference type="PROSITE" id="PS00237">
    <property type="entry name" value="G_PROTEIN_RECEP_F1_1"/>
    <property type="match status" value="1"/>
</dbReference>
<organism evidence="14 15">
    <name type="scientific">Ascaris lumbricoides</name>
    <name type="common">Giant roundworm</name>
    <dbReference type="NCBI Taxonomy" id="6252"/>
    <lineage>
        <taxon>Eukaryota</taxon>
        <taxon>Metazoa</taxon>
        <taxon>Ecdysozoa</taxon>
        <taxon>Nematoda</taxon>
        <taxon>Chromadorea</taxon>
        <taxon>Rhabditida</taxon>
        <taxon>Spirurina</taxon>
        <taxon>Ascaridomorpha</taxon>
        <taxon>Ascaridoidea</taxon>
        <taxon>Ascarididae</taxon>
        <taxon>Ascaris</taxon>
    </lineage>
</organism>
<reference evidence="15" key="1">
    <citation type="submission" date="2023-03" db="UniProtKB">
        <authorList>
            <consortium name="WormBaseParasite"/>
        </authorList>
    </citation>
    <scope>IDENTIFICATION</scope>
</reference>
<keyword evidence="4 12" id="KW-1133">Transmembrane helix</keyword>
<feature type="transmembrane region" description="Helical" evidence="12">
    <location>
        <begin position="705"/>
        <end position="727"/>
    </location>
</feature>
<keyword evidence="8 10" id="KW-0675">Receptor</keyword>
<dbReference type="SUPFAM" id="SSF81321">
    <property type="entry name" value="Family A G protein-coupled receptor-like"/>
    <property type="match status" value="2"/>
</dbReference>
<dbReference type="Pfam" id="PF00001">
    <property type="entry name" value="7tm_1"/>
    <property type="match status" value="2"/>
</dbReference>
<evidence type="ECO:0000313" key="14">
    <source>
        <dbReference type="Proteomes" id="UP000036681"/>
    </source>
</evidence>
<evidence type="ECO:0000256" key="10">
    <source>
        <dbReference type="RuleBase" id="RU000688"/>
    </source>
</evidence>
<evidence type="ECO:0000256" key="11">
    <source>
        <dbReference type="SAM" id="MobiDB-lite"/>
    </source>
</evidence>
<feature type="region of interest" description="Disordered" evidence="11">
    <location>
        <begin position="565"/>
        <end position="586"/>
    </location>
</feature>
<dbReference type="Gene3D" id="1.20.1070.10">
    <property type="entry name" value="Rhodopsin 7-helix transmembrane proteins"/>
    <property type="match status" value="2"/>
</dbReference>
<feature type="transmembrane region" description="Helical" evidence="12">
    <location>
        <begin position="54"/>
        <end position="74"/>
    </location>
</feature>
<evidence type="ECO:0000256" key="1">
    <source>
        <dbReference type="ARBA" id="ARBA00004651"/>
    </source>
</evidence>
<keyword evidence="9 10" id="KW-0807">Transducer</keyword>
<protein>
    <submittedName>
        <fullName evidence="15">G-protein coupled receptors family 1 profile domain-containing protein</fullName>
    </submittedName>
</protein>
<evidence type="ECO:0000256" key="12">
    <source>
        <dbReference type="SAM" id="Phobius"/>
    </source>
</evidence>
<feature type="compositionally biased region" description="Low complexity" evidence="11">
    <location>
        <begin position="567"/>
        <end position="586"/>
    </location>
</feature>
<proteinExistence type="inferred from homology"/>
<feature type="transmembrane region" description="Helical" evidence="12">
    <location>
        <begin position="173"/>
        <end position="192"/>
    </location>
</feature>